<dbReference type="CDD" id="cd02121">
    <property type="entry name" value="PA_GCPII_like"/>
    <property type="match status" value="1"/>
</dbReference>
<dbReference type="InterPro" id="IPR036757">
    <property type="entry name" value="TFR-like_dimer_dom_sf"/>
</dbReference>
<evidence type="ECO:0000259" key="3">
    <source>
        <dbReference type="Pfam" id="PF04253"/>
    </source>
</evidence>
<comment type="caution">
    <text evidence="5">The sequence shown here is derived from an EMBL/GenBank/DDBJ whole genome shotgun (WGS) entry which is preliminary data.</text>
</comment>
<dbReference type="PANTHER" id="PTHR10404:SF46">
    <property type="entry name" value="VACUOLAR PROTEIN SORTING-ASSOCIATED PROTEIN 70"/>
    <property type="match status" value="1"/>
</dbReference>
<keyword evidence="5" id="KW-0121">Carboxypeptidase</keyword>
<name>A0A3D4V3D6_9BACT</name>
<feature type="domain" description="PA" evidence="2">
    <location>
        <begin position="209"/>
        <end position="291"/>
    </location>
</feature>
<proteinExistence type="inferred from homology"/>
<dbReference type="Gene3D" id="3.50.30.30">
    <property type="match status" value="1"/>
</dbReference>
<accession>A0A3D4V3D6</accession>
<dbReference type="Pfam" id="PF02225">
    <property type="entry name" value="PA"/>
    <property type="match status" value="1"/>
</dbReference>
<dbReference type="EMBL" id="DPIY01000001">
    <property type="protein sequence ID" value="HCT55621.1"/>
    <property type="molecule type" value="Genomic_DNA"/>
</dbReference>
<feature type="domain" description="Peptidase M28" evidence="4">
    <location>
        <begin position="386"/>
        <end position="577"/>
    </location>
</feature>
<dbReference type="GO" id="GO:0004180">
    <property type="term" value="F:carboxypeptidase activity"/>
    <property type="evidence" value="ECO:0007669"/>
    <property type="project" value="UniProtKB-KW"/>
</dbReference>
<dbReference type="Gene3D" id="1.20.930.40">
    <property type="entry name" value="Transferrin receptor-like, dimerisation domain"/>
    <property type="match status" value="1"/>
</dbReference>
<dbReference type="InterPro" id="IPR003137">
    <property type="entry name" value="PA_domain"/>
</dbReference>
<dbReference type="InterPro" id="IPR046450">
    <property type="entry name" value="PA_dom_sf"/>
</dbReference>
<dbReference type="AlphaFoldDB" id="A0A3D4V3D6"/>
<evidence type="ECO:0000256" key="1">
    <source>
        <dbReference type="ARBA" id="ARBA00005634"/>
    </source>
</evidence>
<dbReference type="SUPFAM" id="SSF52025">
    <property type="entry name" value="PA domain"/>
    <property type="match status" value="1"/>
</dbReference>
<dbReference type="InterPro" id="IPR007365">
    <property type="entry name" value="TFR-like_dimer_dom"/>
</dbReference>
<protein>
    <submittedName>
        <fullName evidence="5">Glutamate carboxypeptidase</fullName>
    </submittedName>
</protein>
<sequence length="770" mass="82286">MATARRCCSRPSCGPQKSTKPSNFGGWIVPRAWLGDISCPFHSPEFVVFVSHPSRLLSAAMSAVLSGSVLAAPSVMHAQAGALPTIPGYAPATAAAQRQLEQQAIAGPLATRARTHSSSLSREPHVAGTAAQERTRDYVIAQMKAMGLETEIRTYDVWLPHATSVKITRLGRDTVSLDLAEPPIASDPATQLPQYLTANGSTGEGVGQGELVFVNFGLIEDYATLDSMGVSVKGKVVLARYGRSFRGIKAREAEKRGAVAVLIYTDPLDDGFVQGDIYPDGPMRPLRGVQRGSVFNGTGDPLTPGYASKPGAPRLKPEDTPLTKLPVVPISAYNAEQLLSQVRGTDIPRNWQGGMGLRYHVGPGPVQVKVEVVTDAATKGTKQIHNTLGYLRGSEYPDQYIYIGAHRDSWGPGAADNISGTVSVLEAANALSDMAKKGLRPKRTIVFATWDAEEWGLVGSTEYVEDDSLRLKKGAVAYLNQDVSAQGSQFGGGGSPSMRAILRDIVKSVPDPKGRGSVYQAWRLTSGTRVDSLEPGMGDPGGGSDFAGFYNHFGIPTADWGFGGPAGTYHSAYDTFAWMERFGDPGFLYHAAAGRIGAAMALRLANAEVLPYDYAEFARTMLRYIAPVERGMTQKGWSTAQVATLTAAINKLNQAANEFATARDATLAKGVAKEQKEAANAALLSVERGFARDAGLKSRPWYRTLIYAADVDNGYSSMVFPGVNEAIRYGTEAETNAEIADLVKRFDAASAAMLRARTALTTAPSAPTRR</sequence>
<organism evidence="5 6">
    <name type="scientific">Gemmatimonas aurantiaca</name>
    <dbReference type="NCBI Taxonomy" id="173480"/>
    <lineage>
        <taxon>Bacteria</taxon>
        <taxon>Pseudomonadati</taxon>
        <taxon>Gemmatimonadota</taxon>
        <taxon>Gemmatimonadia</taxon>
        <taxon>Gemmatimonadales</taxon>
        <taxon>Gemmatimonadaceae</taxon>
        <taxon>Gemmatimonas</taxon>
    </lineage>
</organism>
<dbReference type="Pfam" id="PF04389">
    <property type="entry name" value="Peptidase_M28"/>
    <property type="match status" value="1"/>
</dbReference>
<dbReference type="PANTHER" id="PTHR10404">
    <property type="entry name" value="N-ACETYLATED-ALPHA-LINKED ACIDIC DIPEPTIDASE"/>
    <property type="match status" value="1"/>
</dbReference>
<gene>
    <name evidence="5" type="ORF">DGD08_00260</name>
</gene>
<dbReference type="FunFam" id="3.40.630.10:FF:000101">
    <property type="entry name" value="N-acetylated alpha-linked acidic dipeptidase like 1"/>
    <property type="match status" value="1"/>
</dbReference>
<evidence type="ECO:0000259" key="4">
    <source>
        <dbReference type="Pfam" id="PF04389"/>
    </source>
</evidence>
<keyword evidence="5" id="KW-0378">Hydrolase</keyword>
<reference evidence="5 6" key="1">
    <citation type="journal article" date="2018" name="Nat. Biotechnol.">
        <title>A standardized bacterial taxonomy based on genome phylogeny substantially revises the tree of life.</title>
        <authorList>
            <person name="Parks D.H."/>
            <person name="Chuvochina M."/>
            <person name="Waite D.W."/>
            <person name="Rinke C."/>
            <person name="Skarshewski A."/>
            <person name="Chaumeil P.A."/>
            <person name="Hugenholtz P."/>
        </authorList>
    </citation>
    <scope>NUCLEOTIDE SEQUENCE [LARGE SCALE GENOMIC DNA]</scope>
    <source>
        <strain evidence="5">UBA8844</strain>
    </source>
</reference>
<evidence type="ECO:0000259" key="2">
    <source>
        <dbReference type="Pfam" id="PF02225"/>
    </source>
</evidence>
<comment type="similarity">
    <text evidence="1">Belongs to the peptidase M28 family. M28B subfamily.</text>
</comment>
<dbReference type="InterPro" id="IPR007484">
    <property type="entry name" value="Peptidase_M28"/>
</dbReference>
<feature type="domain" description="Transferrin receptor-like dimerisation" evidence="3">
    <location>
        <begin position="642"/>
        <end position="752"/>
    </location>
</feature>
<dbReference type="SUPFAM" id="SSF53187">
    <property type="entry name" value="Zn-dependent exopeptidases"/>
    <property type="match status" value="1"/>
</dbReference>
<keyword evidence="5" id="KW-0645">Protease</keyword>
<dbReference type="Pfam" id="PF04253">
    <property type="entry name" value="TFR_dimer"/>
    <property type="match status" value="1"/>
</dbReference>
<dbReference type="Gene3D" id="3.40.630.10">
    <property type="entry name" value="Zn peptidases"/>
    <property type="match status" value="1"/>
</dbReference>
<evidence type="ECO:0000313" key="6">
    <source>
        <dbReference type="Proteomes" id="UP000264071"/>
    </source>
</evidence>
<dbReference type="InterPro" id="IPR039373">
    <property type="entry name" value="Peptidase_M28B"/>
</dbReference>
<dbReference type="SUPFAM" id="SSF47672">
    <property type="entry name" value="Transferrin receptor-like dimerisation domain"/>
    <property type="match status" value="1"/>
</dbReference>
<dbReference type="Proteomes" id="UP000264071">
    <property type="component" value="Unassembled WGS sequence"/>
</dbReference>
<evidence type="ECO:0000313" key="5">
    <source>
        <dbReference type="EMBL" id="HCT55621.1"/>
    </source>
</evidence>